<dbReference type="KEGG" id="sgbi:P3F81_05980"/>
<evidence type="ECO:0000313" key="1">
    <source>
        <dbReference type="EMBL" id="WIW71840.1"/>
    </source>
</evidence>
<sequence length="90" mass="10466">MKIKNCMEDFVFQHLDGFLEQNQNICKCEQCKTDIAVLALNRLKPCYVTTEKGDLYTRLDLYETENEVDIFIALGKAIDIVEANPRHVKR</sequence>
<dbReference type="EMBL" id="CP120678">
    <property type="protein sequence ID" value="WIW71840.1"/>
    <property type="molecule type" value="Genomic_DNA"/>
</dbReference>
<keyword evidence="2" id="KW-1185">Reference proteome</keyword>
<reference evidence="1" key="1">
    <citation type="submission" date="2023-03" db="EMBL/GenBank/DDBJ databases">
        <title>Selenobaculum gbiensis gen. nov. sp. nov., a new bacterium isolated from the gut microbiota of IBD patient.</title>
        <authorList>
            <person name="Yeo S."/>
            <person name="Park H."/>
            <person name="Huh C.S."/>
        </authorList>
    </citation>
    <scope>NUCLEOTIDE SEQUENCE</scope>
    <source>
        <strain evidence="1">ICN-92133</strain>
    </source>
</reference>
<dbReference type="AlphaFoldDB" id="A0A9Y2EUH7"/>
<dbReference type="RefSeq" id="WP_147668593.1">
    <property type="nucleotide sequence ID" value="NZ_CP120678.1"/>
</dbReference>
<gene>
    <name evidence="1" type="ORF">P3F81_05980</name>
</gene>
<organism evidence="1 2">
    <name type="scientific">Selenobaculum gibii</name>
    <dbReference type="NCBI Taxonomy" id="3054208"/>
    <lineage>
        <taxon>Bacteria</taxon>
        <taxon>Bacillati</taxon>
        <taxon>Bacillota</taxon>
        <taxon>Negativicutes</taxon>
        <taxon>Selenomonadales</taxon>
        <taxon>Selenomonadaceae</taxon>
        <taxon>Selenobaculum</taxon>
    </lineage>
</organism>
<evidence type="ECO:0000313" key="2">
    <source>
        <dbReference type="Proteomes" id="UP001243623"/>
    </source>
</evidence>
<protein>
    <submittedName>
        <fullName evidence="1">Late competence development ComFB family protein</fullName>
    </submittedName>
</protein>
<accession>A0A9Y2EUH7</accession>
<dbReference type="Pfam" id="PF10719">
    <property type="entry name" value="ComFB"/>
    <property type="match status" value="1"/>
</dbReference>
<dbReference type="InterPro" id="IPR019657">
    <property type="entry name" value="ComFB"/>
</dbReference>
<name>A0A9Y2EUH7_9FIRM</name>
<dbReference type="Proteomes" id="UP001243623">
    <property type="component" value="Chromosome"/>
</dbReference>
<proteinExistence type="predicted"/>